<name>A0A8S1F2X9_9PELO</name>
<dbReference type="EMBL" id="CADEPM010000006">
    <property type="protein sequence ID" value="CAB3407141.1"/>
    <property type="molecule type" value="Genomic_DNA"/>
</dbReference>
<organism evidence="2 3">
    <name type="scientific">Caenorhabditis bovis</name>
    <dbReference type="NCBI Taxonomy" id="2654633"/>
    <lineage>
        <taxon>Eukaryota</taxon>
        <taxon>Metazoa</taxon>
        <taxon>Ecdysozoa</taxon>
        <taxon>Nematoda</taxon>
        <taxon>Chromadorea</taxon>
        <taxon>Rhabditida</taxon>
        <taxon>Rhabditina</taxon>
        <taxon>Rhabditomorpha</taxon>
        <taxon>Rhabditoidea</taxon>
        <taxon>Rhabditidae</taxon>
        <taxon>Peloderinae</taxon>
        <taxon>Caenorhabditis</taxon>
    </lineage>
</organism>
<sequence length="99" mass="10886">MSTLEAFPAVNPLNFTLIEKKHTICTAGSRVQWRVFGSGGSEPKKIVPEKRSFIMQCIERNFTNKTSDEAQPAEAAKRPHGDDDPSNVASKKPCPPTES</sequence>
<proteinExistence type="predicted"/>
<dbReference type="Proteomes" id="UP000494206">
    <property type="component" value="Unassembled WGS sequence"/>
</dbReference>
<evidence type="ECO:0000256" key="1">
    <source>
        <dbReference type="SAM" id="MobiDB-lite"/>
    </source>
</evidence>
<protein>
    <submittedName>
        <fullName evidence="2">Uncharacterized protein</fullName>
    </submittedName>
</protein>
<feature type="region of interest" description="Disordered" evidence="1">
    <location>
        <begin position="62"/>
        <end position="99"/>
    </location>
</feature>
<evidence type="ECO:0000313" key="3">
    <source>
        <dbReference type="Proteomes" id="UP000494206"/>
    </source>
</evidence>
<keyword evidence="3" id="KW-1185">Reference proteome</keyword>
<accession>A0A8S1F2X9</accession>
<comment type="caution">
    <text evidence="2">The sequence shown here is derived from an EMBL/GenBank/DDBJ whole genome shotgun (WGS) entry which is preliminary data.</text>
</comment>
<evidence type="ECO:0000313" key="2">
    <source>
        <dbReference type="EMBL" id="CAB3407141.1"/>
    </source>
</evidence>
<dbReference type="AlphaFoldDB" id="A0A8S1F2X9"/>
<gene>
    <name evidence="2" type="ORF">CBOVIS_LOCUS9113</name>
</gene>
<reference evidence="2 3" key="1">
    <citation type="submission" date="2020-04" db="EMBL/GenBank/DDBJ databases">
        <authorList>
            <person name="Laetsch R D."/>
            <person name="Stevens L."/>
            <person name="Kumar S."/>
            <person name="Blaxter L. M."/>
        </authorList>
    </citation>
    <scope>NUCLEOTIDE SEQUENCE [LARGE SCALE GENOMIC DNA]</scope>
</reference>